<reference evidence="3 4" key="1">
    <citation type="journal article" date="2023" name="Res Sq">
        <title>Genomic and morphological characterization of Knufia obscura isolated from the Mars 2020 spacecraft assembly facility.</title>
        <authorList>
            <person name="Chander A.M."/>
            <person name="Teixeira M.M."/>
            <person name="Singh N.K."/>
            <person name="Williams M.P."/>
            <person name="Parker C.W."/>
            <person name="Leo P."/>
            <person name="Stajich J.E."/>
            <person name="Torok T."/>
            <person name="Tighe S."/>
            <person name="Mason C.E."/>
            <person name="Venkateswaran K."/>
        </authorList>
    </citation>
    <scope>NUCLEOTIDE SEQUENCE [LARGE SCALE GENOMIC DNA]</scope>
    <source>
        <strain evidence="3 4">CCFEE 5817</strain>
    </source>
</reference>
<name>A0ABR0RN09_9EURO</name>
<dbReference type="InterPro" id="IPR036397">
    <property type="entry name" value="RNaseH_sf"/>
</dbReference>
<evidence type="ECO:0000259" key="2">
    <source>
        <dbReference type="Pfam" id="PF21762"/>
    </source>
</evidence>
<dbReference type="InterPro" id="IPR048519">
    <property type="entry name" value="Gfd2/YDR514C-like_C"/>
</dbReference>
<gene>
    <name evidence="3" type="ORF">PMZ80_005933</name>
</gene>
<sequence length="372" mass="41412">MDSSQPSTPAPSVNSRASSFSCDRNGAISPVVKLPWTTVQQEIVDQVRKIVNQPNVHPSNKLQQLYQAGIVRSVLESDWSVAQHNLVSFAVRYDQEDETTHFLGELSKKKDASFEAAAEVLLIVGKHLLQNPPLARIPVPKQAQPRKSSAPTKAELKSIAENRMHLQLVRDLHHVRSELGASIGFLSLDLEQYEMDHSIPLEIGICFMAYAGRGTSDGISTHHLIIKENLATHNGIQCADNKHNFNFGTSEHVPLRSLAYRVRKLLMPLTYASKNIYLVGHSVATDLKWLDAMGVTLPENMVQCDIGKAYRALVSPDKYVNTIGVERMLDDLEIPYENLHNGGNDAFYNIQVLTKLISMVGEEEERDIEDAA</sequence>
<dbReference type="SUPFAM" id="SSF53098">
    <property type="entry name" value="Ribonuclease H-like"/>
    <property type="match status" value="1"/>
</dbReference>
<proteinExistence type="predicted"/>
<organism evidence="3 4">
    <name type="scientific">Knufia obscura</name>
    <dbReference type="NCBI Taxonomy" id="1635080"/>
    <lineage>
        <taxon>Eukaryota</taxon>
        <taxon>Fungi</taxon>
        <taxon>Dikarya</taxon>
        <taxon>Ascomycota</taxon>
        <taxon>Pezizomycotina</taxon>
        <taxon>Eurotiomycetes</taxon>
        <taxon>Chaetothyriomycetidae</taxon>
        <taxon>Chaetothyriales</taxon>
        <taxon>Trichomeriaceae</taxon>
        <taxon>Knufia</taxon>
    </lineage>
</organism>
<dbReference type="GeneID" id="89999382"/>
<dbReference type="PANTHER" id="PTHR28083">
    <property type="entry name" value="GOOD FOR FULL DBP5 ACTIVITY PROTEIN 2"/>
    <property type="match status" value="1"/>
</dbReference>
<evidence type="ECO:0000313" key="3">
    <source>
        <dbReference type="EMBL" id="KAK5941982.1"/>
    </source>
</evidence>
<feature type="domain" description="Gfd2/YDR514C-like C-terminal" evidence="2">
    <location>
        <begin position="185"/>
        <end position="355"/>
    </location>
</feature>
<protein>
    <recommendedName>
        <fullName evidence="2">Gfd2/YDR514C-like C-terminal domain-containing protein</fullName>
    </recommendedName>
</protein>
<dbReference type="EMBL" id="JAVHJV010000006">
    <property type="protein sequence ID" value="KAK5941982.1"/>
    <property type="molecule type" value="Genomic_DNA"/>
</dbReference>
<dbReference type="InterPro" id="IPR012337">
    <property type="entry name" value="RNaseH-like_sf"/>
</dbReference>
<dbReference type="Pfam" id="PF21762">
    <property type="entry name" value="DEDDh_C"/>
    <property type="match status" value="1"/>
</dbReference>
<evidence type="ECO:0000256" key="1">
    <source>
        <dbReference type="SAM" id="MobiDB-lite"/>
    </source>
</evidence>
<comment type="caution">
    <text evidence="3">The sequence shown here is derived from an EMBL/GenBank/DDBJ whole genome shotgun (WGS) entry which is preliminary data.</text>
</comment>
<dbReference type="RefSeq" id="XP_064730072.1">
    <property type="nucleotide sequence ID" value="XM_064874350.1"/>
</dbReference>
<evidence type="ECO:0000313" key="4">
    <source>
        <dbReference type="Proteomes" id="UP001334248"/>
    </source>
</evidence>
<dbReference type="PANTHER" id="PTHR28083:SF1">
    <property type="entry name" value="GOOD FOR FULL DBP5 ACTIVITY PROTEIN 2"/>
    <property type="match status" value="1"/>
</dbReference>
<dbReference type="Gene3D" id="3.30.420.10">
    <property type="entry name" value="Ribonuclease H-like superfamily/Ribonuclease H"/>
    <property type="match status" value="1"/>
</dbReference>
<accession>A0ABR0RN09</accession>
<dbReference type="Proteomes" id="UP001334248">
    <property type="component" value="Unassembled WGS sequence"/>
</dbReference>
<keyword evidence="4" id="KW-1185">Reference proteome</keyword>
<dbReference type="InterPro" id="IPR040151">
    <property type="entry name" value="Gfd2/YDR514C-like"/>
</dbReference>
<feature type="region of interest" description="Disordered" evidence="1">
    <location>
        <begin position="1"/>
        <end position="21"/>
    </location>
</feature>